<dbReference type="Proteomes" id="UP000008975">
    <property type="component" value="Chromosome"/>
</dbReference>
<proteinExistence type="predicted"/>
<reference key="2">
    <citation type="submission" date="2011-02" db="EMBL/GenBank/DDBJ databases">
        <title>Genome sequence of Microbacterium testaceum StLB037.</title>
        <authorList>
            <person name="Morohoshi T."/>
            <person name="Wang W.Z."/>
            <person name="Someya N."/>
            <person name="Ikeda T."/>
        </authorList>
    </citation>
    <scope>NUCLEOTIDE SEQUENCE</scope>
    <source>
        <strain>StLB037</strain>
    </source>
</reference>
<feature type="transmembrane region" description="Helical" evidence="1">
    <location>
        <begin position="34"/>
        <end position="51"/>
    </location>
</feature>
<sequence length="96" mass="9991">MSVHTAPGTSTLHWWAVAAVAVALIAPVPEGWIFGFQLATLAFAIVALCLVRGRAARSIAAAAVIVIGTVVCVQIIADITTLLYEQSFTEDAVIIG</sequence>
<protein>
    <submittedName>
        <fullName evidence="2">Predicted membrane protein</fullName>
    </submittedName>
</protein>
<dbReference type="KEGG" id="mts:MTES_1422"/>
<evidence type="ECO:0000256" key="1">
    <source>
        <dbReference type="SAM" id="Phobius"/>
    </source>
</evidence>
<gene>
    <name evidence="2" type="ordered locus">MTES_1422</name>
</gene>
<keyword evidence="1" id="KW-0472">Membrane</keyword>
<keyword evidence="1" id="KW-0812">Transmembrane</keyword>
<dbReference type="RefSeq" id="WP_013584511.1">
    <property type="nucleotide sequence ID" value="NC_015125.1"/>
</dbReference>
<accession>E8N8E1</accession>
<keyword evidence="1" id="KW-1133">Transmembrane helix</keyword>
<dbReference type="EMBL" id="AP012052">
    <property type="protein sequence ID" value="BAJ74386.1"/>
    <property type="molecule type" value="Genomic_DNA"/>
</dbReference>
<organism evidence="2 3">
    <name type="scientific">Microbacterium testaceum (strain StLB037)</name>
    <dbReference type="NCBI Taxonomy" id="979556"/>
    <lineage>
        <taxon>Bacteria</taxon>
        <taxon>Bacillati</taxon>
        <taxon>Actinomycetota</taxon>
        <taxon>Actinomycetes</taxon>
        <taxon>Micrococcales</taxon>
        <taxon>Microbacteriaceae</taxon>
        <taxon>Microbacterium</taxon>
    </lineage>
</organism>
<evidence type="ECO:0000313" key="2">
    <source>
        <dbReference type="EMBL" id="BAJ74386.1"/>
    </source>
</evidence>
<feature type="transmembrane region" description="Helical" evidence="1">
    <location>
        <begin position="12"/>
        <end position="28"/>
    </location>
</feature>
<name>E8N8E1_MICTS</name>
<evidence type="ECO:0000313" key="3">
    <source>
        <dbReference type="Proteomes" id="UP000008975"/>
    </source>
</evidence>
<dbReference type="AlphaFoldDB" id="E8N8E1"/>
<dbReference type="HOGENOM" id="CLU_2356612_0_0_11"/>
<reference evidence="2 3" key="1">
    <citation type="journal article" date="2011" name="J. Bacteriol.">
        <title>Genome sequence of Microbacterium testaceum StLB037, an N-acylhomoserine lactone-degrading bacterium isolated from potato leaves.</title>
        <authorList>
            <person name="Morohoshi T."/>
            <person name="Wang W.-Z."/>
            <person name="Someya N."/>
            <person name="Ikeda T."/>
        </authorList>
    </citation>
    <scope>NUCLEOTIDE SEQUENCE [LARGE SCALE GENOMIC DNA]</scope>
    <source>
        <strain evidence="2 3">StLB037</strain>
    </source>
</reference>
<feature type="transmembrane region" description="Helical" evidence="1">
    <location>
        <begin position="58"/>
        <end position="77"/>
    </location>
</feature>